<name>G5NKN2_SALET</name>
<evidence type="ECO:0000313" key="2">
    <source>
        <dbReference type="Proteomes" id="UP000003532"/>
    </source>
</evidence>
<proteinExistence type="predicted"/>
<sequence>MPDSMMFDSLFFSICPQVSLRFFSICPQVSPGFPAGEPY</sequence>
<gene>
    <name evidence="1" type="ORF">LTSEINV_5703</name>
</gene>
<dbReference type="EMBL" id="AFCO01001857">
    <property type="protein sequence ID" value="EHC49366.1"/>
    <property type="molecule type" value="Genomic_DNA"/>
</dbReference>
<dbReference type="Proteomes" id="UP000003532">
    <property type="component" value="Unassembled WGS sequence"/>
</dbReference>
<reference evidence="1 2" key="1">
    <citation type="journal article" date="2011" name="BMC Genomics">
        <title>Genome sequencing reveals diversification of virulence factor content and possible host adaptation in distinct subpopulations of Salmonella enterica.</title>
        <authorList>
            <person name="den Bakker H.C."/>
            <person name="Moreno Switt A.I."/>
            <person name="Govoni G."/>
            <person name="Cummings C.A."/>
            <person name="Ranieri M.L."/>
            <person name="Degoricija L."/>
            <person name="Hoelzer K."/>
            <person name="Rodriguez-Rivera L.D."/>
            <person name="Brown S."/>
            <person name="Bolchacova E."/>
            <person name="Furtado M.R."/>
            <person name="Wiedmann M."/>
        </authorList>
    </citation>
    <scope>NUCLEOTIDE SEQUENCE [LARGE SCALE GENOMIC DNA]</scope>
    <source>
        <strain evidence="1 2">R8-3668</strain>
    </source>
</reference>
<evidence type="ECO:0000313" key="1">
    <source>
        <dbReference type="EMBL" id="EHC49366.1"/>
    </source>
</evidence>
<dbReference type="PATRIC" id="fig|913075.3.peg.4458"/>
<dbReference type="BioCyc" id="SENT913075:G120P-149-MONOMER"/>
<organism evidence="1 2">
    <name type="scientific">Salmonella enterica subsp. enterica serovar Inverness str. R8-3668</name>
    <dbReference type="NCBI Taxonomy" id="913075"/>
    <lineage>
        <taxon>Bacteria</taxon>
        <taxon>Pseudomonadati</taxon>
        <taxon>Pseudomonadota</taxon>
        <taxon>Gammaproteobacteria</taxon>
        <taxon>Enterobacterales</taxon>
        <taxon>Enterobacteriaceae</taxon>
        <taxon>Salmonella</taxon>
    </lineage>
</organism>
<accession>G5NKN2</accession>
<protein>
    <submittedName>
        <fullName evidence="1">Uncharacterized protein</fullName>
    </submittedName>
</protein>
<dbReference type="AlphaFoldDB" id="G5NKN2"/>
<comment type="caution">
    <text evidence="1">The sequence shown here is derived from an EMBL/GenBank/DDBJ whole genome shotgun (WGS) entry which is preliminary data.</text>
</comment>